<evidence type="ECO:0000256" key="8">
    <source>
        <dbReference type="ARBA" id="ARBA00035112"/>
    </source>
</evidence>
<dbReference type="GO" id="GO:0016491">
    <property type="term" value="F:oxidoreductase activity"/>
    <property type="evidence" value="ECO:0007669"/>
    <property type="project" value="UniProtKB-KW"/>
</dbReference>
<evidence type="ECO:0000256" key="6">
    <source>
        <dbReference type="ARBA" id="ARBA00023136"/>
    </source>
</evidence>
<dbReference type="PANTHER" id="PTHR33365">
    <property type="entry name" value="YALI0B05434P"/>
    <property type="match status" value="1"/>
</dbReference>
<gene>
    <name evidence="9" type="ORF">N8I77_005276</name>
</gene>
<dbReference type="PANTHER" id="PTHR33365:SF7">
    <property type="entry name" value="TAT PATHWAY SIGNAL SEQUENCE"/>
    <property type="match status" value="1"/>
</dbReference>
<proteinExistence type="inferred from homology"/>
<evidence type="ECO:0000313" key="10">
    <source>
        <dbReference type="Proteomes" id="UP001265746"/>
    </source>
</evidence>
<name>A0AAD9W383_PHOAM</name>
<keyword evidence="5" id="KW-0843">Virulence</keyword>
<comment type="caution">
    <text evidence="9">The sequence shown here is derived from an EMBL/GenBank/DDBJ whole genome shotgun (WGS) entry which is preliminary data.</text>
</comment>
<keyword evidence="3" id="KW-1133">Transmembrane helix</keyword>
<evidence type="ECO:0000313" key="9">
    <source>
        <dbReference type="EMBL" id="KAK2606534.1"/>
    </source>
</evidence>
<comment type="subcellular location">
    <subcellularLocation>
        <location evidence="1">Membrane</location>
        <topology evidence="1">Single-pass membrane protein</topology>
    </subcellularLocation>
</comment>
<protein>
    <submittedName>
        <fullName evidence="9">Uncharacterized protein</fullName>
    </submittedName>
</protein>
<evidence type="ECO:0000256" key="3">
    <source>
        <dbReference type="ARBA" id="ARBA00022989"/>
    </source>
</evidence>
<keyword evidence="6" id="KW-0472">Membrane</keyword>
<keyword evidence="2" id="KW-0812">Transmembrane</keyword>
<evidence type="ECO:0000256" key="5">
    <source>
        <dbReference type="ARBA" id="ARBA00023026"/>
    </source>
</evidence>
<keyword evidence="10" id="KW-1185">Reference proteome</keyword>
<evidence type="ECO:0000256" key="4">
    <source>
        <dbReference type="ARBA" id="ARBA00023002"/>
    </source>
</evidence>
<dbReference type="GO" id="GO:0016020">
    <property type="term" value="C:membrane"/>
    <property type="evidence" value="ECO:0007669"/>
    <property type="project" value="UniProtKB-SubCell"/>
</dbReference>
<accession>A0AAD9W383</accession>
<dbReference type="AlphaFoldDB" id="A0AAD9W383"/>
<evidence type="ECO:0000256" key="1">
    <source>
        <dbReference type="ARBA" id="ARBA00004167"/>
    </source>
</evidence>
<sequence>MTIIHILWASPTGRASKCQSQIADTYSPANDAIEYEYRQIFNDSRFLGPPRPEWDDLMESIMSGTLIRISEDELMMHGSDSIPLKDGGYAAGLGVAHSLHCVRLIKRFIYREQSYPDLSLFSDAFLHTQIHADHCLDYLRQSVMCQVDYSLYTLYWEASQQEIPAHHAPGPQKCVNWDSLHAWMRGRSTSTDMLMGPDI</sequence>
<dbReference type="GO" id="GO:0043386">
    <property type="term" value="P:mycotoxin biosynthetic process"/>
    <property type="evidence" value="ECO:0007669"/>
    <property type="project" value="InterPro"/>
</dbReference>
<keyword evidence="4" id="KW-0560">Oxidoreductase</keyword>
<keyword evidence="7" id="KW-0325">Glycoprotein</keyword>
<dbReference type="Proteomes" id="UP001265746">
    <property type="component" value="Unassembled WGS sequence"/>
</dbReference>
<comment type="similarity">
    <text evidence="8">Belongs to the ustYa family.</text>
</comment>
<organism evidence="9 10">
    <name type="scientific">Phomopsis amygdali</name>
    <name type="common">Fusicoccum amygdali</name>
    <dbReference type="NCBI Taxonomy" id="1214568"/>
    <lineage>
        <taxon>Eukaryota</taxon>
        <taxon>Fungi</taxon>
        <taxon>Dikarya</taxon>
        <taxon>Ascomycota</taxon>
        <taxon>Pezizomycotina</taxon>
        <taxon>Sordariomycetes</taxon>
        <taxon>Sordariomycetidae</taxon>
        <taxon>Diaporthales</taxon>
        <taxon>Diaporthaceae</taxon>
        <taxon>Diaporthe</taxon>
    </lineage>
</organism>
<evidence type="ECO:0000256" key="2">
    <source>
        <dbReference type="ARBA" id="ARBA00022692"/>
    </source>
</evidence>
<reference evidence="9" key="1">
    <citation type="submission" date="2023-06" db="EMBL/GenBank/DDBJ databases">
        <authorList>
            <person name="Noh H."/>
        </authorList>
    </citation>
    <scope>NUCLEOTIDE SEQUENCE</scope>
    <source>
        <strain evidence="9">DUCC20226</strain>
    </source>
</reference>
<dbReference type="EMBL" id="JAUJFL010000003">
    <property type="protein sequence ID" value="KAK2606534.1"/>
    <property type="molecule type" value="Genomic_DNA"/>
</dbReference>
<evidence type="ECO:0000256" key="7">
    <source>
        <dbReference type="ARBA" id="ARBA00023180"/>
    </source>
</evidence>
<dbReference type="InterPro" id="IPR021765">
    <property type="entry name" value="UstYa-like"/>
</dbReference>
<dbReference type="Pfam" id="PF11807">
    <property type="entry name" value="UstYa"/>
    <property type="match status" value="1"/>
</dbReference>